<dbReference type="STRING" id="375175.AYR53_05390"/>
<dbReference type="OrthoDB" id="9815466at2"/>
<dbReference type="Proteomes" id="UP000078582">
    <property type="component" value="Chromosome"/>
</dbReference>
<dbReference type="PANTHER" id="PTHR38454">
    <property type="entry name" value="INTEGRAL MEMBRANE PROTEIN-RELATED"/>
    <property type="match status" value="1"/>
</dbReference>
<organism evidence="1 2">
    <name type="scientific">Loigolactobacillus backii</name>
    <dbReference type="NCBI Taxonomy" id="375175"/>
    <lineage>
        <taxon>Bacteria</taxon>
        <taxon>Bacillati</taxon>
        <taxon>Bacillota</taxon>
        <taxon>Bacilli</taxon>
        <taxon>Lactobacillales</taxon>
        <taxon>Lactobacillaceae</taxon>
        <taxon>Loigolactobacillus</taxon>
    </lineage>
</organism>
<protein>
    <submittedName>
        <fullName evidence="1">Uncharacterized protein</fullName>
    </submittedName>
</protein>
<name>A0A192H1Z2_9LACO</name>
<proteinExistence type="predicted"/>
<evidence type="ECO:0000313" key="1">
    <source>
        <dbReference type="EMBL" id="ANK62257.1"/>
    </source>
</evidence>
<gene>
    <name evidence="1" type="ORF">AYR53_05390</name>
</gene>
<sequence length="849" mass="97203">MQKSRRPLYYLLAFLLPLITLSAAFMQLGLAPFGSHNLLISDMGTQYIAFFTELRRHLLTHQFSFYSFSLSLGDSAFPLFAYYLISPFNLILLLFKASEVPVAINFIILLKIAMIGLSMAYYLQRVYRKVSLTTLLFSTAYSLCGFVAMYFYDIMWLDALIYLPLITLSISHLYNTKKTGLYFVTLALTIITNYYLGYMTCLYALCYFGYLLANDKTTGDSWPHYLKKKSQSIIQFSLTSLFSGLATAVILLPAMLGMLKTSKEQLSLTSFLPLPKFGLDIFTQFGMGGSNYAGRLHHPPSLFVGSLMFLLLIMFFLSPQIKQHQKNTAGTFLGLIGLSLWLLPINTIWHMFQQPNGFPFRNVYMFSFIAISLAYQVWLTKPWHTPRLIWHSGVIAATLLIIGYLSANLIQFIVKHYFNVRYPFFVSNRYLLWSLIFILLSTCLLTFRQRHLPMLVLALLCLSELVLNFTTALTTAPLGNQPIYAKNYETEARWIKKSRVKTFYRLNSQNLLISRAFREPYNNYNDAALFGFRGISMYSSTLNNQTRTMLLRLGLFSKNDRRISNEGTTSFTNLLLAEQKELSMTTNSYKLTNHPESLGLGFAVNKDLQHVKLVKGDPLLNQNHSLQSMLGNHVNYFQTLTVVQHKKNQTKYGHHYDLQMKVPTNGPLYAYFPNIPVDHVSLHINGRKKRTRIKVTTHANLALGTFKKGQIIHVQLKTPKKLGKITSRFAQLDQSKFQTAATTLRANTLQLQSGWRSHNLKGQIQVPANRTSLFLSIPYDQGWRVRVDHRPIKTYRVMGNLTGVSLKPGQHHVHLTYHVPGLRLGLLISLLSLIMYGITSLLFHRYRKK</sequence>
<dbReference type="RefSeq" id="WP_068281187.1">
    <property type="nucleotide sequence ID" value="NZ_CP014873.1"/>
</dbReference>
<dbReference type="EMBL" id="CP014873">
    <property type="protein sequence ID" value="ANK62257.1"/>
    <property type="molecule type" value="Genomic_DNA"/>
</dbReference>
<dbReference type="InterPro" id="IPR018580">
    <property type="entry name" value="Uncharacterised_YfhO"/>
</dbReference>
<evidence type="ECO:0000313" key="2">
    <source>
        <dbReference type="Proteomes" id="UP000078582"/>
    </source>
</evidence>
<dbReference type="PANTHER" id="PTHR38454:SF1">
    <property type="entry name" value="INTEGRAL MEMBRANE PROTEIN"/>
    <property type="match status" value="1"/>
</dbReference>
<dbReference type="Pfam" id="PF09586">
    <property type="entry name" value="YfhO"/>
    <property type="match status" value="1"/>
</dbReference>
<accession>A0A192H1Z2</accession>
<dbReference type="GeneID" id="42981680"/>
<dbReference type="AlphaFoldDB" id="A0A192H1Z2"/>
<reference evidence="1 2" key="1">
    <citation type="submission" date="2016-03" db="EMBL/GenBank/DDBJ databases">
        <title>Pediococcus and Lactobacillus from brewery environment - whole genome sequencing and assembly.</title>
        <authorList>
            <person name="Behr J."/>
            <person name="Geissler A.J."/>
            <person name="Vogel R.F."/>
        </authorList>
    </citation>
    <scope>NUCLEOTIDE SEQUENCE [LARGE SCALE GENOMIC DNA]</scope>
    <source>
        <strain evidence="1 2">TMW 1.1989</strain>
    </source>
</reference>
<keyword evidence="2" id="KW-1185">Reference proteome</keyword>